<dbReference type="EMBL" id="CP091511">
    <property type="protein sequence ID" value="UOO90864.1"/>
    <property type="molecule type" value="Genomic_DNA"/>
</dbReference>
<evidence type="ECO:0000313" key="5">
    <source>
        <dbReference type="Proteomes" id="UP000832011"/>
    </source>
</evidence>
<proteinExistence type="inferred from homology"/>
<dbReference type="InterPro" id="IPR003423">
    <property type="entry name" value="OMP_efflux"/>
</dbReference>
<dbReference type="PANTHER" id="PTHR30203:SF33">
    <property type="entry name" value="BLR4455 PROTEIN"/>
    <property type="match status" value="1"/>
</dbReference>
<dbReference type="NCBIfam" id="TIGR01845">
    <property type="entry name" value="outer_NodT"/>
    <property type="match status" value="1"/>
</dbReference>
<dbReference type="PROSITE" id="PS51257">
    <property type="entry name" value="PROKAR_LIPOPROTEIN"/>
    <property type="match status" value="1"/>
</dbReference>
<name>A0ABY4E532_9NEIS</name>
<accession>A0ABY4E532</accession>
<keyword evidence="2" id="KW-0564">Palmitate</keyword>
<dbReference type="RefSeq" id="WP_199822541.1">
    <property type="nucleotide sequence ID" value="NZ_CABKVG010000006.1"/>
</dbReference>
<evidence type="ECO:0000313" key="4">
    <source>
        <dbReference type="EMBL" id="UOO90864.1"/>
    </source>
</evidence>
<evidence type="ECO:0000256" key="1">
    <source>
        <dbReference type="ARBA" id="ARBA00007613"/>
    </source>
</evidence>
<comment type="subcellular location">
    <subcellularLocation>
        <location evidence="2">Cell membrane</location>
        <topology evidence="2">Lipid-anchor</topology>
    </subcellularLocation>
</comment>
<feature type="coiled-coil region" evidence="3">
    <location>
        <begin position="375"/>
        <end position="412"/>
    </location>
</feature>
<dbReference type="Gene3D" id="2.20.200.10">
    <property type="entry name" value="Outer membrane efflux proteins (OEP)"/>
    <property type="match status" value="1"/>
</dbReference>
<keyword evidence="2" id="KW-1134">Transmembrane beta strand</keyword>
<dbReference type="SUPFAM" id="SSF56954">
    <property type="entry name" value="Outer membrane efflux proteins (OEP)"/>
    <property type="match status" value="1"/>
</dbReference>
<comment type="similarity">
    <text evidence="1 2">Belongs to the outer membrane factor (OMF) (TC 1.B.17) family.</text>
</comment>
<keyword evidence="3" id="KW-0175">Coiled coil</keyword>
<organism evidence="4 5">
    <name type="scientific">Vitreoscilla massiliensis</name>
    <dbReference type="NCBI Taxonomy" id="1689272"/>
    <lineage>
        <taxon>Bacteria</taxon>
        <taxon>Pseudomonadati</taxon>
        <taxon>Pseudomonadota</taxon>
        <taxon>Betaproteobacteria</taxon>
        <taxon>Neisseriales</taxon>
        <taxon>Neisseriaceae</taxon>
        <taxon>Vitreoscilla</taxon>
    </lineage>
</organism>
<dbReference type="PANTHER" id="PTHR30203">
    <property type="entry name" value="OUTER MEMBRANE CATION EFFLUX PROTEIN"/>
    <property type="match status" value="1"/>
</dbReference>
<gene>
    <name evidence="4" type="ORF">LVJ82_07855</name>
</gene>
<protein>
    <submittedName>
        <fullName evidence="4">Efflux transporter outer membrane subunit</fullName>
    </submittedName>
</protein>
<reference evidence="4 5" key="1">
    <citation type="journal article" date="2022" name="Res Sq">
        <title>Evolution of multicellular longitudinally dividing oral cavity symbionts (Neisseriaceae).</title>
        <authorList>
            <person name="Nyongesa S."/>
            <person name="Weber P."/>
            <person name="Bernet E."/>
            <person name="Pullido F."/>
            <person name="Nieckarz M."/>
            <person name="Delaby M."/>
            <person name="Nieves C."/>
            <person name="Viehboeck T."/>
            <person name="Krause N."/>
            <person name="Rivera-Millot A."/>
            <person name="Nakamura A."/>
            <person name="Vischer N."/>
            <person name="VanNieuwenhze M."/>
            <person name="Brun Y."/>
            <person name="Cava F."/>
            <person name="Bulgheresi S."/>
            <person name="Veyrier F."/>
        </authorList>
    </citation>
    <scope>NUCLEOTIDE SEQUENCE [LARGE SCALE GENOMIC DNA]</scope>
    <source>
        <strain evidence="4 5">SN4</strain>
    </source>
</reference>
<keyword evidence="5" id="KW-1185">Reference proteome</keyword>
<dbReference type="Proteomes" id="UP000832011">
    <property type="component" value="Chromosome"/>
</dbReference>
<keyword evidence="2" id="KW-0472">Membrane</keyword>
<evidence type="ECO:0000256" key="2">
    <source>
        <dbReference type="RuleBase" id="RU362097"/>
    </source>
</evidence>
<keyword evidence="2" id="KW-0812">Transmembrane</keyword>
<dbReference type="Gene3D" id="1.20.1600.10">
    <property type="entry name" value="Outer membrane efflux proteins (OEP)"/>
    <property type="match status" value="1"/>
</dbReference>
<evidence type="ECO:0000256" key="3">
    <source>
        <dbReference type="SAM" id="Coils"/>
    </source>
</evidence>
<sequence>MRRVLAAVAAVSLSACVPKLPPQPADAALNPPAQWLQAASNSHADLGVTLAEPQVWWAQLGDAQLNQYLELALRYNSDVNIAAARVQAALAQEAINRSVLMPSLSVGGSGSTGRSVNAFGVPTESASAQPVFQASYEVDVFGKNRHAWQAKKWQTAAAEAQQGATRLSVSTAVVRLYVQLAALQAQKQLLQNTLHARAQALKIAQDKARVGYSSQLELNQAQAEYAATQQQIPVNQKAIAQSQHALSTLIGTVPQALPTATSLQALRLPAVPVSMPATVLNQRPDIAAAAYALAATDEQLKSSRAQFLPTLQLSANSGVLLSSALHIDPVSIWSLGGSVLAPLFQGGRLTAQFEQATSARDEAAWQYRASVLKALQEVEDQLVAEQALRAQLAALHEQVRAVSSALQHANNRYHAGYAPYLEVLDAQRALYQLQVQEIQVNSEVLLSQVALYQALGGGWTGSKNVN</sequence>
<keyword evidence="2" id="KW-0449">Lipoprotein</keyword>
<dbReference type="Pfam" id="PF02321">
    <property type="entry name" value="OEP"/>
    <property type="match status" value="2"/>
</dbReference>
<dbReference type="InterPro" id="IPR010131">
    <property type="entry name" value="MdtP/NodT-like"/>
</dbReference>